<proteinExistence type="predicted"/>
<dbReference type="Proteomes" id="UP000321154">
    <property type="component" value="Unassembled WGS sequence"/>
</dbReference>
<dbReference type="PROSITE" id="PS50006">
    <property type="entry name" value="FHA_DOMAIN"/>
    <property type="match status" value="1"/>
</dbReference>
<evidence type="ECO:0000259" key="1">
    <source>
        <dbReference type="PROSITE" id="PS50006"/>
    </source>
</evidence>
<dbReference type="SUPFAM" id="SSF55144">
    <property type="entry name" value="LigT-like"/>
    <property type="match status" value="1"/>
</dbReference>
<dbReference type="InterPro" id="IPR000253">
    <property type="entry name" value="FHA_dom"/>
</dbReference>
<dbReference type="Pfam" id="PF13563">
    <property type="entry name" value="2_5_RNA_ligase2"/>
    <property type="match status" value="1"/>
</dbReference>
<comment type="caution">
    <text evidence="2">The sequence shown here is derived from an EMBL/GenBank/DDBJ whole genome shotgun (WGS) entry which is preliminary data.</text>
</comment>
<protein>
    <recommendedName>
        <fullName evidence="1">FHA domain-containing protein</fullName>
    </recommendedName>
</protein>
<organism evidence="2 3">
    <name type="scientific">Frigoribacterium faeni</name>
    <dbReference type="NCBI Taxonomy" id="145483"/>
    <lineage>
        <taxon>Bacteria</taxon>
        <taxon>Bacillati</taxon>
        <taxon>Actinomycetota</taxon>
        <taxon>Actinomycetes</taxon>
        <taxon>Micrococcales</taxon>
        <taxon>Microbacteriaceae</taxon>
        <taxon>Frigoribacterium</taxon>
    </lineage>
</organism>
<sequence length="160" mass="16710">MARVPPLVIIAPIEPLAVGDRHAVERFPLHATVVPPFTCLSGRRAVEEAVASVAAITQPVPTAVGASARFGRNRDVPVALIEPELLAELHARLVVELESLGWSPVDPDFNGAGYRPHVTATREAALAVGAVLILDHLAVVDTDRDQATVTAVTSLAGAPA</sequence>
<dbReference type="EMBL" id="BJUV01000045">
    <property type="protein sequence ID" value="GEK84609.1"/>
    <property type="molecule type" value="Genomic_DNA"/>
</dbReference>
<dbReference type="InterPro" id="IPR009097">
    <property type="entry name" value="Cyclic_Pdiesterase"/>
</dbReference>
<name>A0ABQ0UT00_9MICO</name>
<keyword evidence="3" id="KW-1185">Reference proteome</keyword>
<evidence type="ECO:0000313" key="2">
    <source>
        <dbReference type="EMBL" id="GEK84609.1"/>
    </source>
</evidence>
<dbReference type="Gene3D" id="3.90.1140.10">
    <property type="entry name" value="Cyclic phosphodiesterase"/>
    <property type="match status" value="1"/>
</dbReference>
<gene>
    <name evidence="2" type="ORF">FFA01_29180</name>
</gene>
<feature type="domain" description="FHA" evidence="1">
    <location>
        <begin position="68"/>
        <end position="112"/>
    </location>
</feature>
<accession>A0ABQ0UT00</accession>
<reference evidence="2 3" key="1">
    <citation type="submission" date="2019-07" db="EMBL/GenBank/DDBJ databases">
        <title>Whole genome shotgun sequence of Frigoribacterium faeni NBRC 103066.</title>
        <authorList>
            <person name="Hosoyama A."/>
            <person name="Uohara A."/>
            <person name="Ohji S."/>
            <person name="Ichikawa N."/>
        </authorList>
    </citation>
    <scope>NUCLEOTIDE SEQUENCE [LARGE SCALE GENOMIC DNA]</scope>
    <source>
        <strain evidence="2 3">NBRC 103066</strain>
    </source>
</reference>
<evidence type="ECO:0000313" key="3">
    <source>
        <dbReference type="Proteomes" id="UP000321154"/>
    </source>
</evidence>